<dbReference type="GO" id="GO:0009538">
    <property type="term" value="C:photosystem I reaction center"/>
    <property type="evidence" value="ECO:0007669"/>
    <property type="project" value="InterPro"/>
</dbReference>
<feature type="transmembrane region" description="Helical" evidence="14">
    <location>
        <begin position="442"/>
        <end position="469"/>
    </location>
</feature>
<keyword evidence="6 14" id="KW-0812">Transmembrane</keyword>
<feature type="transmembrane region" description="Helical" evidence="14">
    <location>
        <begin position="110"/>
        <end position="134"/>
    </location>
</feature>
<keyword evidence="5" id="KW-0602">Photosynthesis</keyword>
<evidence type="ECO:0000256" key="3">
    <source>
        <dbReference type="ARBA" id="ARBA00019514"/>
    </source>
</evidence>
<feature type="transmembrane region" description="Helical" evidence="14">
    <location>
        <begin position="154"/>
        <end position="177"/>
    </location>
</feature>
<evidence type="ECO:0000256" key="12">
    <source>
        <dbReference type="ARBA" id="ARBA00032768"/>
    </source>
</evidence>
<evidence type="ECO:0000256" key="9">
    <source>
        <dbReference type="ARBA" id="ARBA00022991"/>
    </source>
</evidence>
<evidence type="ECO:0000256" key="8">
    <source>
        <dbReference type="ARBA" id="ARBA00022989"/>
    </source>
</evidence>
<dbReference type="GO" id="GO:0009767">
    <property type="term" value="P:photosynthetic electron transport chain"/>
    <property type="evidence" value="ECO:0007669"/>
    <property type="project" value="InterPro"/>
</dbReference>
<dbReference type="InterPro" id="IPR000932">
    <property type="entry name" value="PS_antenna-like"/>
</dbReference>
<evidence type="ECO:0000313" key="16">
    <source>
        <dbReference type="EMBL" id="CCQ55543.1"/>
    </source>
</evidence>
<feature type="transmembrane region" description="Helical" evidence="14">
    <location>
        <begin position="489"/>
        <end position="512"/>
    </location>
</feature>
<evidence type="ECO:0000256" key="14">
    <source>
        <dbReference type="SAM" id="Phobius"/>
    </source>
</evidence>
<dbReference type="Gene3D" id="1.20.1240.10">
    <property type="entry name" value="Photosystem I PsaL, reaction centre subunit XI"/>
    <property type="match status" value="1"/>
</dbReference>
<reference evidence="16 17" key="1">
    <citation type="submission" date="2013-01" db="EMBL/GenBank/DDBJ databases">
        <authorList>
            <person name="Bench S."/>
        </authorList>
    </citation>
    <scope>NUCLEOTIDE SEQUENCE [LARGE SCALE GENOMIC DNA]</scope>
    <source>
        <strain evidence="16 17">WH 0005</strain>
    </source>
</reference>
<dbReference type="Proteomes" id="UP000017981">
    <property type="component" value="Unassembled WGS sequence"/>
</dbReference>
<dbReference type="Pfam" id="PF02605">
    <property type="entry name" value="PsaL"/>
    <property type="match status" value="1"/>
</dbReference>
<dbReference type="InterPro" id="IPR036592">
    <property type="entry name" value="PSI_PsaL_sf"/>
</dbReference>
<feature type="domain" description="Photosystem I PsaL reaction centre subunit XI" evidence="15">
    <location>
        <begin position="373"/>
        <end position="512"/>
    </location>
</feature>
<dbReference type="SUPFAM" id="SSF161077">
    <property type="entry name" value="Photosystem II antenna protein-like"/>
    <property type="match status" value="1"/>
</dbReference>
<keyword evidence="7" id="KW-0603">Photosystem I</keyword>
<protein>
    <recommendedName>
        <fullName evidence="3">Photosystem I reaction center subunit XI</fullName>
    </recommendedName>
    <alternativeName>
        <fullName evidence="12">PSI subunit V</fullName>
    </alternativeName>
    <alternativeName>
        <fullName evidence="13">PSI-L</fullName>
    </alternativeName>
</protein>
<evidence type="ECO:0000256" key="13">
    <source>
        <dbReference type="ARBA" id="ARBA00033437"/>
    </source>
</evidence>
<evidence type="ECO:0000256" key="1">
    <source>
        <dbReference type="ARBA" id="ARBA00004636"/>
    </source>
</evidence>
<dbReference type="EMBL" id="CAQL01000424">
    <property type="protein sequence ID" value="CCQ55543.1"/>
    <property type="molecule type" value="Genomic_DNA"/>
</dbReference>
<keyword evidence="9" id="KW-0157">Chromophore</keyword>
<keyword evidence="10" id="KW-0793">Thylakoid</keyword>
<evidence type="ECO:0000313" key="17">
    <source>
        <dbReference type="Proteomes" id="UP000017981"/>
    </source>
</evidence>
<comment type="caution">
    <text evidence="16">The sequence shown here is derived from an EMBL/GenBank/DDBJ whole genome shotgun (WGS) entry which is preliminary data.</text>
</comment>
<name>T2IR98_CROWT</name>
<dbReference type="GO" id="GO:0016168">
    <property type="term" value="F:chlorophyll binding"/>
    <property type="evidence" value="ECO:0007669"/>
    <property type="project" value="UniProtKB-KW"/>
</dbReference>
<keyword evidence="8 14" id="KW-1133">Transmembrane helix</keyword>
<dbReference type="InterPro" id="IPR022980">
    <property type="entry name" value="PSI_suXI"/>
</dbReference>
<comment type="similarity">
    <text evidence="2">Belongs to the PsaL family.</text>
</comment>
<feature type="transmembrane region" description="Helical" evidence="14">
    <location>
        <begin position="315"/>
        <end position="333"/>
    </location>
</feature>
<dbReference type="AlphaFoldDB" id="T2IR98"/>
<evidence type="ECO:0000256" key="11">
    <source>
        <dbReference type="ARBA" id="ARBA00023136"/>
    </source>
</evidence>
<feature type="transmembrane region" description="Helical" evidence="14">
    <location>
        <begin position="81"/>
        <end position="98"/>
    </location>
</feature>
<dbReference type="GO" id="GO:0031676">
    <property type="term" value="C:plasma membrane-derived thylakoid membrane"/>
    <property type="evidence" value="ECO:0007669"/>
    <property type="project" value="UniProtKB-SubCell"/>
</dbReference>
<feature type="transmembrane region" description="Helical" evidence="14">
    <location>
        <begin position="48"/>
        <end position="69"/>
    </location>
</feature>
<evidence type="ECO:0000256" key="6">
    <source>
        <dbReference type="ARBA" id="ARBA00022692"/>
    </source>
</evidence>
<reference evidence="16 17" key="2">
    <citation type="submission" date="2013-09" db="EMBL/GenBank/DDBJ databases">
        <title>Whole genome comparison of six Crocosphaera watsonii strains with differing phenotypes.</title>
        <authorList>
            <person name="Bench S.R."/>
            <person name="Heller P."/>
            <person name="Frank I."/>
            <person name="Arciniega M."/>
            <person name="Shilova I.N."/>
            <person name="Zehr J.P."/>
        </authorList>
    </citation>
    <scope>NUCLEOTIDE SEQUENCE [LARGE SCALE GENOMIC DNA]</scope>
    <source>
        <strain evidence="16 17">WH 0005</strain>
    </source>
</reference>
<organism evidence="16 17">
    <name type="scientific">Crocosphaera watsonii WH 0005</name>
    <dbReference type="NCBI Taxonomy" id="423472"/>
    <lineage>
        <taxon>Bacteria</taxon>
        <taxon>Bacillati</taxon>
        <taxon>Cyanobacteriota</taxon>
        <taxon>Cyanophyceae</taxon>
        <taxon>Oscillatoriophycideae</taxon>
        <taxon>Chroococcales</taxon>
        <taxon>Aphanothecaceae</taxon>
        <taxon>Crocosphaera</taxon>
    </lineage>
</organism>
<feature type="transmembrane region" description="Helical" evidence="14">
    <location>
        <begin position="198"/>
        <end position="217"/>
    </location>
</feature>
<gene>
    <name evidence="16" type="ORF">CWATWH0005_89</name>
</gene>
<dbReference type="NCBIfam" id="TIGR03041">
    <property type="entry name" value="PS_antenn_a_b"/>
    <property type="match status" value="1"/>
</dbReference>
<dbReference type="Pfam" id="PF00421">
    <property type="entry name" value="PSII"/>
    <property type="match status" value="1"/>
</dbReference>
<proteinExistence type="inferred from homology"/>
<evidence type="ECO:0000256" key="5">
    <source>
        <dbReference type="ARBA" id="ARBA00022531"/>
    </source>
</evidence>
<keyword evidence="4" id="KW-0148">Chlorophyll</keyword>
<accession>T2IR98</accession>
<sequence>MTTTKTNPFRFLGFSTETALATNAVEQSMNPTSWWAGNFRFVNQSGKLLGAHIAHAGLIVLWAGAMTLFELSQFNPDLPMYDQGLILLPHLASLGLGIGPNGEVVDTYPYFVVGVVHLVSSAILGAGGIYHSVLGPDTLDEKGFGYKWEDKAKMTSILGIHLVLLGLGALLLVVKAVSLDGLYDPALGEMRIISEPTLGFPQIFGYVVGITPSGWTLQGMAAVDNLEDVVGGHIWIGAICIVGGVWHILSKPSKWAEGLFVWSGEAYLAYSQAALAYMGFFAAYFVWVNDTVYPSTFYGPVGTTTVDGVITPRTWLMLFQLIFACLLLAGHFWHGLRSRAIASGFVFSQMSFNPEGMLGDKQFNSGSLVSGIVQPYENNLQSGNLATPLNTSSLSLTWLRNLPIYREGLSPIARGLEIGMAHGYWLLGPFLKLGPLRNTDQALLAGYGSASALVVIASLGLFIYGIATFKGRTKPNGVLPDNITTYQDWSFFTSGFLIGGLGGVFFACFILLEIARSGIV</sequence>
<evidence type="ECO:0000259" key="15">
    <source>
        <dbReference type="Pfam" id="PF02605"/>
    </source>
</evidence>
<evidence type="ECO:0000256" key="4">
    <source>
        <dbReference type="ARBA" id="ARBA00022494"/>
    </source>
</evidence>
<dbReference type="InterPro" id="IPR003757">
    <property type="entry name" value="PSI_PsaL"/>
</dbReference>
<dbReference type="SUPFAM" id="SSF81568">
    <property type="entry name" value="Photosystem I reaction center subunit XI, PsaL"/>
    <property type="match status" value="1"/>
</dbReference>
<evidence type="ECO:0000256" key="7">
    <source>
        <dbReference type="ARBA" id="ARBA00022836"/>
    </source>
</evidence>
<dbReference type="PANTHER" id="PTHR34803:SF2">
    <property type="entry name" value="PHOTOSYSTEM I REACTION CENTER SUBUNIT XI, CHLOROPLASTIC"/>
    <property type="match status" value="1"/>
</dbReference>
<keyword evidence="11 14" id="KW-0472">Membrane</keyword>
<comment type="subcellular location">
    <subcellularLocation>
        <location evidence="1">Cellular thylakoid membrane</location>
        <topology evidence="1">Multi-pass membrane protein</topology>
    </subcellularLocation>
</comment>
<dbReference type="PANTHER" id="PTHR34803">
    <property type="entry name" value="PHOTOSYSTEM I REACTION CENTER SUBUNIT XI, CHLOROPLASTIC"/>
    <property type="match status" value="1"/>
</dbReference>
<evidence type="ECO:0000256" key="2">
    <source>
        <dbReference type="ARBA" id="ARBA00008820"/>
    </source>
</evidence>
<feature type="transmembrane region" description="Helical" evidence="14">
    <location>
        <begin position="267"/>
        <end position="287"/>
    </location>
</feature>
<dbReference type="InterPro" id="IPR036001">
    <property type="entry name" value="PS_II_antenna-like_sf"/>
</dbReference>
<evidence type="ECO:0000256" key="10">
    <source>
        <dbReference type="ARBA" id="ARBA00023078"/>
    </source>
</evidence>
<feature type="transmembrane region" description="Helical" evidence="14">
    <location>
        <begin position="229"/>
        <end position="246"/>
    </location>
</feature>